<keyword evidence="12 24" id="KW-0472">Membrane</keyword>
<keyword evidence="14" id="KW-0325">Glycoprotein</keyword>
<evidence type="ECO:0000256" key="1">
    <source>
        <dbReference type="ARBA" id="ARBA00004922"/>
    </source>
</evidence>
<dbReference type="InterPro" id="IPR038577">
    <property type="entry name" value="GT10-like_C_sf"/>
</dbReference>
<evidence type="ECO:0000256" key="2">
    <source>
        <dbReference type="ARBA" id="ARBA00004934"/>
    </source>
</evidence>
<evidence type="ECO:0000256" key="19">
    <source>
        <dbReference type="ARBA" id="ARBA00036481"/>
    </source>
</evidence>
<gene>
    <name evidence="27" type="ORF">KOW79_019653</name>
</gene>
<evidence type="ECO:0000256" key="14">
    <source>
        <dbReference type="ARBA" id="ARBA00023180"/>
    </source>
</evidence>
<evidence type="ECO:0000256" key="16">
    <source>
        <dbReference type="ARBA" id="ARBA00036053"/>
    </source>
</evidence>
<evidence type="ECO:0000256" key="12">
    <source>
        <dbReference type="ARBA" id="ARBA00023136"/>
    </source>
</evidence>
<comment type="catalytic activity">
    <reaction evidence="20">
        <text>a neolactoside nLc4Cer + GDP-beta-L-fucose = a neolactoside III(3)-alpha-Fuc-nLc4Cer + GDP + H(+)</text>
        <dbReference type="Rhea" id="RHEA:48376"/>
        <dbReference type="ChEBI" id="CHEBI:15378"/>
        <dbReference type="ChEBI" id="CHEBI:57273"/>
        <dbReference type="ChEBI" id="CHEBI:58189"/>
        <dbReference type="ChEBI" id="CHEBI:90376"/>
        <dbReference type="ChEBI" id="CHEBI:90379"/>
    </reaction>
    <physiologicalReaction direction="left-to-right" evidence="20">
        <dbReference type="Rhea" id="RHEA:48377"/>
    </physiologicalReaction>
</comment>
<dbReference type="Pfam" id="PF00852">
    <property type="entry name" value="Glyco_transf_10"/>
    <property type="match status" value="1"/>
</dbReference>
<comment type="catalytic activity">
    <reaction evidence="19">
        <text>an N-acetyl-alpha-neuraminyl-(2-&gt;3)-beta-D-galactosyl-(1-&gt;4)-N-acetyl-beta-D-glucosaminyl derivative + GDP-beta-L-fucose = an alpha-Neu5Ac-(2-&gt;3)-beta-D-Gal-(1-&gt;4)-[alpha-L-Fuc-(1-&gt;3)]-beta-D-GlcNAc derivative + GDP + H(+)</text>
        <dbReference type="Rhea" id="RHEA:56076"/>
        <dbReference type="ChEBI" id="CHEBI:15378"/>
        <dbReference type="ChEBI" id="CHEBI:57273"/>
        <dbReference type="ChEBI" id="CHEBI:58189"/>
        <dbReference type="ChEBI" id="CHEBI:136545"/>
        <dbReference type="ChEBI" id="CHEBI:139509"/>
    </reaction>
    <physiologicalReaction direction="left-to-right" evidence="19">
        <dbReference type="Rhea" id="RHEA:56077"/>
    </physiologicalReaction>
</comment>
<keyword evidence="11" id="KW-0443">Lipid metabolism</keyword>
<keyword evidence="28" id="KW-1185">Reference proteome</keyword>
<reference evidence="27 28" key="1">
    <citation type="submission" date="2021-06" db="EMBL/GenBank/DDBJ databases">
        <title>Chromosome-level genome assembly of the red-tail catfish (Hemibagrus wyckioides).</title>
        <authorList>
            <person name="Shao F."/>
        </authorList>
    </citation>
    <scope>NUCLEOTIDE SEQUENCE [LARGE SCALE GENOMIC DNA]</scope>
    <source>
        <strain evidence="27">EC202008001</strain>
        <tissue evidence="27">Blood</tissue>
    </source>
</reference>
<dbReference type="EMBL" id="JAHKSW010000024">
    <property type="protein sequence ID" value="KAG7317355.1"/>
    <property type="molecule type" value="Genomic_DNA"/>
</dbReference>
<evidence type="ECO:0000256" key="17">
    <source>
        <dbReference type="ARBA" id="ARBA00036234"/>
    </source>
</evidence>
<dbReference type="InterPro" id="IPR031481">
    <property type="entry name" value="Glyco_tran_10_N"/>
</dbReference>
<organism evidence="27 28">
    <name type="scientific">Hemibagrus wyckioides</name>
    <dbReference type="NCBI Taxonomy" id="337641"/>
    <lineage>
        <taxon>Eukaryota</taxon>
        <taxon>Metazoa</taxon>
        <taxon>Chordata</taxon>
        <taxon>Craniata</taxon>
        <taxon>Vertebrata</taxon>
        <taxon>Euteleostomi</taxon>
        <taxon>Actinopterygii</taxon>
        <taxon>Neopterygii</taxon>
        <taxon>Teleostei</taxon>
        <taxon>Ostariophysi</taxon>
        <taxon>Siluriformes</taxon>
        <taxon>Bagridae</taxon>
        <taxon>Hemibagrus</taxon>
    </lineage>
</organism>
<keyword evidence="9 24" id="KW-1133">Transmembrane helix</keyword>
<comment type="subunit">
    <text evidence="4">Homodimer.</text>
</comment>
<dbReference type="FunFam" id="3.40.50.11660:FF:000001">
    <property type="entry name" value="alpha-(1,3)-fucosyltransferase 9"/>
    <property type="match status" value="1"/>
</dbReference>
<evidence type="ECO:0000313" key="28">
    <source>
        <dbReference type="Proteomes" id="UP000824219"/>
    </source>
</evidence>
<evidence type="ECO:0000256" key="4">
    <source>
        <dbReference type="ARBA" id="ARBA00011738"/>
    </source>
</evidence>
<sequence length="352" mass="41549">MPTMSGWKLCRSLWYAISLLSVLLIALLYYTPSFRCLTQELAEPIMNPGHRPVLVLIWLWPFNQTFELDLCSSLFNIHGCILTANRDFIEKADAVLIHHRDIAWDASNLPWIPRPPHQKWIWMNSESPSNTARIPGLDDLFNVSLSYRRDADISVPYGSLVPVHDGFEDFVDFLPSEKDKLVCWIVSNYKPEHRRVQYYEQLSKYVQIHVYGEFFERHVSEQEYKDIISSCKFYLSFENSAHKDYITEKLFNALDLGAVPIVFGPPRKNYECFIPGDAFIHVDDFPSMRALAKHLFLLHQNQALYLRYFRWRRHFRVKTAYFPVENACRSCEYIRQNRQYQIPQVFPSSFRS</sequence>
<evidence type="ECO:0000256" key="24">
    <source>
        <dbReference type="RuleBase" id="RU003832"/>
    </source>
</evidence>
<proteinExistence type="inferred from homology"/>
<dbReference type="PANTHER" id="PTHR11929:SF10">
    <property type="entry name" value="4-GALACTOSYL-N-ACETYLGLUCOSAMINIDE 3-ALPHA-L-FUCOSYLTRANSFERASE 9"/>
    <property type="match status" value="1"/>
</dbReference>
<comment type="pathway">
    <text evidence="2">Glycolipid biosynthesis.</text>
</comment>
<evidence type="ECO:0000313" key="27">
    <source>
        <dbReference type="EMBL" id="KAG7317355.1"/>
    </source>
</evidence>
<evidence type="ECO:0000256" key="7">
    <source>
        <dbReference type="ARBA" id="ARBA00022692"/>
    </source>
</evidence>
<comment type="catalytic activity">
    <reaction evidence="16">
        <text>alpha-D-galactosyl-(1-&gt;3)-beta-D-galactosyl-(1-&gt;4)-N-acetyl-beta-D-glucosaminyl-(1-&gt;3)-beta-D-galactosyl-(1-&gt;4)-beta-D-glucosyl-(1&lt;-&gt;1')-ceramide + GDP-beta-L-fucose = a neolactoside IV(3)-alpha-Gal,III(3)-alpha-Fuc-nLc4Cer + GDP + H(+)</text>
        <dbReference type="Rhea" id="RHEA:48380"/>
        <dbReference type="ChEBI" id="CHEBI:15378"/>
        <dbReference type="ChEBI" id="CHEBI:57273"/>
        <dbReference type="ChEBI" id="CHEBI:58189"/>
        <dbReference type="ChEBI" id="CHEBI:90380"/>
        <dbReference type="ChEBI" id="CHEBI:90381"/>
    </reaction>
    <physiologicalReaction direction="left-to-right" evidence="16">
        <dbReference type="Rhea" id="RHEA:48381"/>
    </physiologicalReaction>
</comment>
<evidence type="ECO:0000256" key="9">
    <source>
        <dbReference type="ARBA" id="ARBA00022989"/>
    </source>
</evidence>
<dbReference type="InterPro" id="IPR055270">
    <property type="entry name" value="Glyco_tran_10_C"/>
</dbReference>
<evidence type="ECO:0000256" key="23">
    <source>
        <dbReference type="ARBA" id="ARBA00043838"/>
    </source>
</evidence>
<dbReference type="GO" id="GO:0017083">
    <property type="term" value="F:4-galactosyl-N-acetylglucosaminide 3-alpha-L-fucosyltransferase activity"/>
    <property type="evidence" value="ECO:0007669"/>
    <property type="project" value="UniProtKB-EC"/>
</dbReference>
<dbReference type="InterPro" id="IPR001503">
    <property type="entry name" value="Glyco_trans_10"/>
</dbReference>
<keyword evidence="7 24" id="KW-0812">Transmembrane</keyword>
<name>A0A9D3NA70_9TELE</name>
<dbReference type="SUPFAM" id="SSF53756">
    <property type="entry name" value="UDP-Glycosyltransferase/glycogen phosphorylase"/>
    <property type="match status" value="1"/>
</dbReference>
<evidence type="ECO:0000259" key="25">
    <source>
        <dbReference type="Pfam" id="PF00852"/>
    </source>
</evidence>
<evidence type="ECO:0000256" key="10">
    <source>
        <dbReference type="ARBA" id="ARBA00023034"/>
    </source>
</evidence>
<dbReference type="PANTHER" id="PTHR11929">
    <property type="entry name" value="ALPHA- 1,3 -FUCOSYLTRANSFERASE"/>
    <property type="match status" value="1"/>
</dbReference>
<accession>A0A9D3NA70</accession>
<protein>
    <recommendedName>
        <fullName evidence="24">Fucosyltransferase</fullName>
        <ecNumber evidence="24">2.4.1.-</ecNumber>
    </recommendedName>
</protein>
<feature type="domain" description="Fucosyltransferase C-terminal" evidence="25">
    <location>
        <begin position="176"/>
        <end position="341"/>
    </location>
</feature>
<evidence type="ECO:0000256" key="18">
    <source>
        <dbReference type="ARBA" id="ARBA00036295"/>
    </source>
</evidence>
<comment type="pathway">
    <text evidence="1">Protein modification; protein glycosylation.</text>
</comment>
<keyword evidence="8" id="KW-0735">Signal-anchor</keyword>
<evidence type="ECO:0000256" key="8">
    <source>
        <dbReference type="ARBA" id="ARBA00022968"/>
    </source>
</evidence>
<evidence type="ECO:0000256" key="6">
    <source>
        <dbReference type="ARBA" id="ARBA00022679"/>
    </source>
</evidence>
<comment type="catalytic activity">
    <reaction evidence="17">
        <text>an alpha-Neu5Ac-(2-&gt;3)-beta-D-Gal-(1-&gt;4)-beta-D-GlcNAc-(1-&gt;3)-beta-D-Gal-(1-&gt;4)-beta-D-GlcNAc derivative + GDP-beta-L-fucose = an alpha-Neu5Ac-(2-&gt;3)-beta-D-Gal-(1-&gt;4)-beta-D-GlcNAc-(1-&gt;3)-beta-D-Gal-(1-&gt;4)-[alpha-L-Fuc-(1-&gt;3)]-beta-D-GlcNAc derivative + GDP + H(+)</text>
        <dbReference type="Rhea" id="RHEA:68044"/>
        <dbReference type="ChEBI" id="CHEBI:15378"/>
        <dbReference type="ChEBI" id="CHEBI:57273"/>
        <dbReference type="ChEBI" id="CHEBI:58189"/>
        <dbReference type="ChEBI" id="CHEBI:145343"/>
        <dbReference type="ChEBI" id="CHEBI:176900"/>
    </reaction>
    <physiologicalReaction direction="left-to-right" evidence="17">
        <dbReference type="Rhea" id="RHEA:68045"/>
    </physiologicalReaction>
</comment>
<comment type="similarity">
    <text evidence="3 24">Belongs to the glycosyltransferase 10 family.</text>
</comment>
<dbReference type="OrthoDB" id="427096at2759"/>
<dbReference type="Gene3D" id="3.40.50.11660">
    <property type="entry name" value="Glycosyl transferase family 10, C-terminal domain"/>
    <property type="match status" value="1"/>
</dbReference>
<evidence type="ECO:0000256" key="13">
    <source>
        <dbReference type="ARBA" id="ARBA00023157"/>
    </source>
</evidence>
<comment type="catalytic activity">
    <reaction evidence="18">
        <text>alpha-N-glycoloylneuraminosyl-(2-&gt;3)-beta-D-galactosyl-(1-&gt;4)-N-acetyl-beta-D-glucosaminyl-(1-&gt;3)-beta-D-galactosyl-(1-&gt;4)-N-acetyl-beta-D-glucosaminyl-(1-&gt;3)-beta-D-galactosyl-(1-&gt;4)-beta-D-glucosyl-(1&lt;-&gt;1')-ceramide + GDP-beta-L-fucose = alpha-N-glycoloylneuraminosyl-(2-&gt;3)-beta-D-galactosyl-(1-&gt;4)-N-acetyl-beta-D-glucosaminyl-(1-&gt;3)-beta-D-galactosyl-(1-&gt;4)-[alpha-L-fucosyl-(1-&gt;3)]-N-acetyl-beta-D-glucosaminyl-(1-&gt;3)-beta-D-galactosyl-(1-&gt;4)-beta-D-glucosyl-(1&lt;-&gt;1')-ceramide + GDP + H(+)</text>
        <dbReference type="Rhea" id="RHEA:48388"/>
        <dbReference type="ChEBI" id="CHEBI:15378"/>
        <dbReference type="ChEBI" id="CHEBI:57273"/>
        <dbReference type="ChEBI" id="CHEBI:58189"/>
        <dbReference type="ChEBI" id="CHEBI:90383"/>
        <dbReference type="ChEBI" id="CHEBI:90384"/>
    </reaction>
    <physiologicalReaction direction="left-to-right" evidence="18">
        <dbReference type="Rhea" id="RHEA:48389"/>
    </physiologicalReaction>
</comment>
<comment type="caution">
    <text evidence="27">The sequence shown here is derived from an EMBL/GenBank/DDBJ whole genome shotgun (WGS) entry which is preliminary data.</text>
</comment>
<feature type="transmembrane region" description="Helical" evidence="24">
    <location>
        <begin position="12"/>
        <end position="30"/>
    </location>
</feature>
<feature type="domain" description="Fucosyltransferase N-terminal" evidence="26">
    <location>
        <begin position="52"/>
        <end position="158"/>
    </location>
</feature>
<evidence type="ECO:0000256" key="11">
    <source>
        <dbReference type="ARBA" id="ARBA00023098"/>
    </source>
</evidence>
<keyword evidence="10 24" id="KW-0333">Golgi apparatus</keyword>
<evidence type="ECO:0000256" key="15">
    <source>
        <dbReference type="ARBA" id="ARBA00029329"/>
    </source>
</evidence>
<evidence type="ECO:0000259" key="26">
    <source>
        <dbReference type="Pfam" id="PF17039"/>
    </source>
</evidence>
<dbReference type="AlphaFoldDB" id="A0A9D3NA70"/>
<evidence type="ECO:0000256" key="5">
    <source>
        <dbReference type="ARBA" id="ARBA00022676"/>
    </source>
</evidence>
<keyword evidence="13" id="KW-1015">Disulfide bond</keyword>
<comment type="catalytic activity">
    <reaction evidence="23">
        <text>an alpha-L-Fuc-(1-&gt;2)-beta-D-Gal-(1-&gt;4)-beta-D-GlcNAc derivative + GDP-beta-L-fucose = an alpha-L-Fuc-(1-&gt;2)-beta-D-Gal-(1-&gt;4)-[alpha-L-Fuc-(1-&gt;3)]-beta-D-GlcNAc derivative + GDP + H(+)</text>
        <dbReference type="Rhea" id="RHEA:77191"/>
        <dbReference type="ChEBI" id="CHEBI:15378"/>
        <dbReference type="ChEBI" id="CHEBI:57273"/>
        <dbReference type="ChEBI" id="CHEBI:58189"/>
        <dbReference type="ChEBI" id="CHEBI:133510"/>
        <dbReference type="ChEBI" id="CHEBI:195560"/>
    </reaction>
    <physiologicalReaction direction="left-to-right" evidence="23">
        <dbReference type="Rhea" id="RHEA:77192"/>
    </physiologicalReaction>
</comment>
<dbReference type="GO" id="GO:0032580">
    <property type="term" value="C:Golgi cisterna membrane"/>
    <property type="evidence" value="ECO:0007669"/>
    <property type="project" value="UniProtKB-SubCell"/>
</dbReference>
<dbReference type="GO" id="GO:0006629">
    <property type="term" value="P:lipid metabolic process"/>
    <property type="evidence" value="ECO:0007669"/>
    <property type="project" value="UniProtKB-KW"/>
</dbReference>
<dbReference type="EC" id="2.4.1.-" evidence="24"/>
<keyword evidence="5 24" id="KW-0328">Glycosyltransferase</keyword>
<dbReference type="Proteomes" id="UP000824219">
    <property type="component" value="Linkage Group LG24"/>
</dbReference>
<dbReference type="Pfam" id="PF17039">
    <property type="entry name" value="Glyco_tran_10_N"/>
    <property type="match status" value="1"/>
</dbReference>
<comment type="catalytic activity">
    <reaction evidence="15">
        <text>a beta-D-galactosyl-(1-&gt;4)-N-acetyl-beta-D-glucosaminyl derivative + GDP-beta-L-fucose = a beta-D-galactosyl-(1-&gt;4)-[alpha-L-fucosyl-(1-&gt;3)]-N-acetyl-beta-D-glucosaminyl derivative + GDP + H(+)</text>
        <dbReference type="Rhea" id="RHEA:14257"/>
        <dbReference type="ChEBI" id="CHEBI:15378"/>
        <dbReference type="ChEBI" id="CHEBI:57273"/>
        <dbReference type="ChEBI" id="CHEBI:58189"/>
        <dbReference type="ChEBI" id="CHEBI:133507"/>
        <dbReference type="ChEBI" id="CHEBI:137941"/>
        <dbReference type="EC" id="2.4.1.152"/>
    </reaction>
    <physiologicalReaction direction="left-to-right" evidence="15">
        <dbReference type="Rhea" id="RHEA:14258"/>
    </physiologicalReaction>
</comment>
<evidence type="ECO:0000256" key="21">
    <source>
        <dbReference type="ARBA" id="ARBA00037848"/>
    </source>
</evidence>
<evidence type="ECO:0000256" key="22">
    <source>
        <dbReference type="ARBA" id="ARBA00043828"/>
    </source>
</evidence>
<comment type="catalytic activity">
    <reaction evidence="22">
        <text>beta-D-Gal-(1-&gt;4)-beta-D-GlcNAc-(1-&gt;3)-beta-D-Gal-(1-&gt;4)-D-Glc + GDP-beta-L-fucose = beta-D-Gal-(1-&gt;4)-[alpha-L-Fuc-(1-&gt;3)]-beta-D-GlcNAc-(1-&gt;3)-beta-D-Gal-(1-&gt;4)-D-Glc + GDP + H(+)</text>
        <dbReference type="Rhea" id="RHEA:77187"/>
        <dbReference type="ChEBI" id="CHEBI:15378"/>
        <dbReference type="ChEBI" id="CHEBI:57273"/>
        <dbReference type="ChEBI" id="CHEBI:58189"/>
        <dbReference type="ChEBI" id="CHEBI:60239"/>
        <dbReference type="ChEBI" id="CHEBI:61352"/>
    </reaction>
    <physiologicalReaction direction="left-to-right" evidence="22">
        <dbReference type="Rhea" id="RHEA:77188"/>
    </physiologicalReaction>
</comment>
<keyword evidence="6 24" id="KW-0808">Transferase</keyword>
<evidence type="ECO:0000256" key="20">
    <source>
        <dbReference type="ARBA" id="ARBA00036757"/>
    </source>
</evidence>
<comment type="subcellular location">
    <subcellularLocation>
        <location evidence="24">Golgi apparatus</location>
        <location evidence="24">Golgi stack membrane</location>
        <topology evidence="24">Single-pass type II membrane protein</topology>
    </subcellularLocation>
    <subcellularLocation>
        <location evidence="21">Golgi apparatus</location>
        <location evidence="21">trans-Golgi network membrane</location>
        <topology evidence="21">Single-pass type II membrane protein</topology>
    </subcellularLocation>
</comment>
<evidence type="ECO:0000256" key="3">
    <source>
        <dbReference type="ARBA" id="ARBA00008919"/>
    </source>
</evidence>